<evidence type="ECO:0000313" key="1">
    <source>
        <dbReference type="EMBL" id="MFC4727581.1"/>
    </source>
</evidence>
<comment type="caution">
    <text evidence="1">The sequence shown here is derived from an EMBL/GenBank/DDBJ whole genome shotgun (WGS) entry which is preliminary data.</text>
</comment>
<gene>
    <name evidence="1" type="ORF">ACFO3Q_05295</name>
</gene>
<accession>A0ABV9NHZ8</accession>
<dbReference type="Proteomes" id="UP001595892">
    <property type="component" value="Unassembled WGS sequence"/>
</dbReference>
<reference evidence="2" key="1">
    <citation type="journal article" date="2019" name="Int. J. Syst. Evol. Microbiol.">
        <title>The Global Catalogue of Microorganisms (GCM) 10K type strain sequencing project: providing services to taxonomists for standard genome sequencing and annotation.</title>
        <authorList>
            <consortium name="The Broad Institute Genomics Platform"/>
            <consortium name="The Broad Institute Genome Sequencing Center for Infectious Disease"/>
            <person name="Wu L."/>
            <person name="Ma J."/>
        </authorList>
    </citation>
    <scope>NUCLEOTIDE SEQUENCE [LARGE SCALE GENOMIC DNA]</scope>
    <source>
        <strain evidence="2">CGMCC 1.13574</strain>
    </source>
</reference>
<evidence type="ECO:0000313" key="2">
    <source>
        <dbReference type="Proteomes" id="UP001595892"/>
    </source>
</evidence>
<dbReference type="RefSeq" id="WP_377003588.1">
    <property type="nucleotide sequence ID" value="NZ_JBHSGG010000014.1"/>
</dbReference>
<protein>
    <submittedName>
        <fullName evidence="1">Uncharacterized protein</fullName>
    </submittedName>
</protein>
<organism evidence="1 2">
    <name type="scientific">Coralloluteibacterium thermophilum</name>
    <dbReference type="NCBI Taxonomy" id="2707049"/>
    <lineage>
        <taxon>Bacteria</taxon>
        <taxon>Pseudomonadati</taxon>
        <taxon>Pseudomonadota</taxon>
        <taxon>Gammaproteobacteria</taxon>
        <taxon>Lysobacterales</taxon>
        <taxon>Lysobacteraceae</taxon>
        <taxon>Coralloluteibacterium</taxon>
    </lineage>
</organism>
<proteinExistence type="predicted"/>
<dbReference type="EMBL" id="JBHSGG010000014">
    <property type="protein sequence ID" value="MFC4727581.1"/>
    <property type="molecule type" value="Genomic_DNA"/>
</dbReference>
<name>A0ABV9NHZ8_9GAMM</name>
<keyword evidence="2" id="KW-1185">Reference proteome</keyword>
<sequence>MSDQYQWWVAALGRNLVWARLRLRESGIAEVFDCDGNTLTYDSLDSARAALLDADFRAFDGLDADDAAEMGFSPSEIAPPQGEDEAALRAQMVQSLGGRA</sequence>